<dbReference type="KEGG" id="doe:DENOEST_0937"/>
<dbReference type="Pfam" id="PF00462">
    <property type="entry name" value="Glutaredoxin"/>
    <property type="match status" value="1"/>
</dbReference>
<dbReference type="Proteomes" id="UP000515733">
    <property type="component" value="Chromosome"/>
</dbReference>
<gene>
    <name evidence="3" type="ORF">DENOEST_0937</name>
</gene>
<dbReference type="EMBL" id="LR778301">
    <property type="protein sequence ID" value="CAB1368102.1"/>
    <property type="molecule type" value="Genomic_DNA"/>
</dbReference>
<dbReference type="AlphaFoldDB" id="A0A6S6XYZ3"/>
<evidence type="ECO:0000313" key="3">
    <source>
        <dbReference type="EMBL" id="CAB1368102.1"/>
    </source>
</evidence>
<dbReference type="InterPro" id="IPR002109">
    <property type="entry name" value="Glutaredoxin"/>
</dbReference>
<dbReference type="InterPro" id="IPR036249">
    <property type="entry name" value="Thioredoxin-like_sf"/>
</dbReference>
<name>A0A6S6XYZ3_9PROT</name>
<proteinExistence type="predicted"/>
<feature type="transmembrane region" description="Helical" evidence="1">
    <location>
        <begin position="391"/>
        <end position="412"/>
    </location>
</feature>
<keyword evidence="4" id="KW-1185">Reference proteome</keyword>
<sequence length="444" mass="48187">MAERTGLEPATPGVTGRYSNQLNYRSAAEELRIIPAFKCSGKRIGNFFQNHGDFFLNTRLPDKFLSRFMSQLHLILALCCCLWIVLPGQATAALDQTMEIEIFVSTGCPHCAAARSFIDELAHERRDLKITITDIHQDPSATVRLQALSQAAGVMQPGVPTLHIGSEIIVGFDTPATTGADIRRALERRSAASPNGNPAPSGTVEIPFTGQQLSVETLGLPLFTIVIGLLDGLNPCAMWVLVLMLSLLASLGDRRRMLAVAGSFVLVQGLAYFAFMAAWLNLFLLIGLSRLSEALIGAIALIAGLINLKDFLRPGRGISLSIPAAARPGIYARLRAILQAERTGFAVAGAVLLAMLVQVVELMCTSGFPALYTRILTLRQLDTASYYGYLVLYNLMYMFDDVVVLGIGVATLSQHRLQEREGRLLKLIAGLAMAGLGTYLLMRH</sequence>
<dbReference type="AntiFam" id="ANF00014">
    <property type="entry name" value="tRNA translation"/>
</dbReference>
<evidence type="ECO:0000313" key="4">
    <source>
        <dbReference type="Proteomes" id="UP000515733"/>
    </source>
</evidence>
<dbReference type="PROSITE" id="PS00195">
    <property type="entry name" value="GLUTAREDOXIN_1"/>
    <property type="match status" value="1"/>
</dbReference>
<dbReference type="InterPro" id="IPR011767">
    <property type="entry name" value="GLR_AS"/>
</dbReference>
<feature type="transmembrane region" description="Helical" evidence="1">
    <location>
        <begin position="345"/>
        <end position="371"/>
    </location>
</feature>
<dbReference type="SUPFAM" id="SSF52833">
    <property type="entry name" value="Thioredoxin-like"/>
    <property type="match status" value="1"/>
</dbReference>
<accession>A0A6S6XYZ3</accession>
<reference evidence="3 4" key="1">
    <citation type="submission" date="2020-03" db="EMBL/GenBank/DDBJ databases">
        <authorList>
            <consortium name="Genoscope - CEA"/>
            <person name="William W."/>
        </authorList>
    </citation>
    <scope>NUCLEOTIDE SEQUENCE [LARGE SCALE GENOMIC DNA]</scope>
    <source>
        <strain evidence="4">DSM 16959</strain>
    </source>
</reference>
<protein>
    <submittedName>
        <fullName evidence="3">Glutaredoxin</fullName>
    </submittedName>
</protein>
<organism evidence="3 4">
    <name type="scientific">Denitratisoma oestradiolicum</name>
    <dbReference type="NCBI Taxonomy" id="311182"/>
    <lineage>
        <taxon>Bacteria</taxon>
        <taxon>Pseudomonadati</taxon>
        <taxon>Pseudomonadota</taxon>
        <taxon>Betaproteobacteria</taxon>
        <taxon>Nitrosomonadales</taxon>
        <taxon>Sterolibacteriaceae</taxon>
        <taxon>Denitratisoma</taxon>
    </lineage>
</organism>
<dbReference type="Gene3D" id="3.40.30.10">
    <property type="entry name" value="Glutaredoxin"/>
    <property type="match status" value="1"/>
</dbReference>
<feature type="transmembrane region" description="Helical" evidence="1">
    <location>
        <begin position="257"/>
        <end position="276"/>
    </location>
</feature>
<keyword evidence="1" id="KW-1133">Transmembrane helix</keyword>
<evidence type="ECO:0000256" key="1">
    <source>
        <dbReference type="SAM" id="Phobius"/>
    </source>
</evidence>
<dbReference type="PROSITE" id="PS51354">
    <property type="entry name" value="GLUTAREDOXIN_2"/>
    <property type="match status" value="1"/>
</dbReference>
<feature type="domain" description="Glutaredoxin" evidence="2">
    <location>
        <begin position="100"/>
        <end position="169"/>
    </location>
</feature>
<keyword evidence="1" id="KW-0812">Transmembrane</keyword>
<feature type="transmembrane region" description="Helical" evidence="1">
    <location>
        <begin position="282"/>
        <end position="306"/>
    </location>
</feature>
<keyword evidence="1" id="KW-0472">Membrane</keyword>
<feature type="transmembrane region" description="Helical" evidence="1">
    <location>
        <begin position="424"/>
        <end position="442"/>
    </location>
</feature>
<feature type="transmembrane region" description="Helical" evidence="1">
    <location>
        <begin position="222"/>
        <end position="245"/>
    </location>
</feature>
<evidence type="ECO:0000259" key="2">
    <source>
        <dbReference type="Pfam" id="PF00462"/>
    </source>
</evidence>